<proteinExistence type="inferred from homology"/>
<dbReference type="OrthoDB" id="3387628at2"/>
<dbReference type="NCBIfam" id="TIGR03930">
    <property type="entry name" value="WXG100_ESAT6"/>
    <property type="match status" value="1"/>
</dbReference>
<evidence type="ECO:0000313" key="3">
    <source>
        <dbReference type="Proteomes" id="UP000267164"/>
    </source>
</evidence>
<dbReference type="InterPro" id="IPR010310">
    <property type="entry name" value="T7SS_ESAT-6-like"/>
</dbReference>
<gene>
    <name evidence="2" type="ORF">D7D52_25615</name>
</gene>
<name>A0A386ZQB8_9NOCA</name>
<keyword evidence="3" id="KW-1185">Reference proteome</keyword>
<evidence type="ECO:0000313" key="2">
    <source>
        <dbReference type="EMBL" id="AYF79384.1"/>
    </source>
</evidence>
<dbReference type="SUPFAM" id="SSF140453">
    <property type="entry name" value="EsxAB dimer-like"/>
    <property type="match status" value="1"/>
</dbReference>
<dbReference type="Pfam" id="PF06013">
    <property type="entry name" value="WXG100"/>
    <property type="match status" value="1"/>
</dbReference>
<accession>A0A386ZQB8</accession>
<protein>
    <recommendedName>
        <fullName evidence="1">ESAT-6-like protein</fullName>
    </recommendedName>
</protein>
<dbReference type="Proteomes" id="UP000267164">
    <property type="component" value="Chromosome"/>
</dbReference>
<evidence type="ECO:0000256" key="1">
    <source>
        <dbReference type="RuleBase" id="RU362001"/>
    </source>
</evidence>
<dbReference type="InterPro" id="IPR036689">
    <property type="entry name" value="ESAT-6-like_sf"/>
</dbReference>
<dbReference type="KEGG" id="nyu:D7D52_25615"/>
<comment type="similarity">
    <text evidence="1">Belongs to the WXG100 family.</text>
</comment>
<dbReference type="EMBL" id="CP032568">
    <property type="protein sequence ID" value="AYF79384.1"/>
    <property type="molecule type" value="Genomic_DNA"/>
</dbReference>
<organism evidence="2 3">
    <name type="scientific">Nocardia yunnanensis</name>
    <dbReference type="NCBI Taxonomy" id="2382165"/>
    <lineage>
        <taxon>Bacteria</taxon>
        <taxon>Bacillati</taxon>
        <taxon>Actinomycetota</taxon>
        <taxon>Actinomycetes</taxon>
        <taxon>Mycobacteriales</taxon>
        <taxon>Nocardiaceae</taxon>
        <taxon>Nocardia</taxon>
    </lineage>
</organism>
<dbReference type="AlphaFoldDB" id="A0A386ZQB8"/>
<reference evidence="2 3" key="1">
    <citation type="submission" date="2018-09" db="EMBL/GenBank/DDBJ databases">
        <title>Nocardia yunnanensis sp. nov., an actinomycete isolated from a soil sample.</title>
        <authorList>
            <person name="Zhang J."/>
        </authorList>
    </citation>
    <scope>NUCLEOTIDE SEQUENCE [LARGE SCALE GENOMIC DNA]</scope>
    <source>
        <strain evidence="2 3">CFHS0054</strain>
    </source>
</reference>
<dbReference type="Gene3D" id="1.10.287.1060">
    <property type="entry name" value="ESAT-6-like"/>
    <property type="match status" value="1"/>
</dbReference>
<dbReference type="RefSeq" id="WP_120744460.1">
    <property type="nucleotide sequence ID" value="NZ_CP032568.1"/>
</dbReference>
<sequence>MAAADGQIISAHFEGVADGANSIIRRAETIRDQLEAFHRNVEEFVQNNWKGDANDAFADLQRMWNQHVLQLNTTLNGAATLVRTGNAELQAKDTALAGLF</sequence>